<feature type="transmembrane region" description="Helical" evidence="1">
    <location>
        <begin position="98"/>
        <end position="120"/>
    </location>
</feature>
<reference evidence="2 3" key="1">
    <citation type="submission" date="2017-08" db="EMBL/GenBank/DDBJ databases">
        <title>Infants hospitalized years apart are colonized by the same room-sourced microbial strains.</title>
        <authorList>
            <person name="Brooks B."/>
            <person name="Olm M.R."/>
            <person name="Firek B.A."/>
            <person name="Baker R."/>
            <person name="Thomas B.C."/>
            <person name="Morowitz M.J."/>
            <person name="Banfield J.F."/>
        </authorList>
    </citation>
    <scope>NUCLEOTIDE SEQUENCE [LARGE SCALE GENOMIC DNA]</scope>
    <source>
        <strain evidence="2">S2_005_002_R2_29</strain>
    </source>
</reference>
<gene>
    <name evidence="2" type="ORF">DI551_03480</name>
</gene>
<keyword evidence="1" id="KW-1133">Transmembrane helix</keyword>
<dbReference type="Proteomes" id="UP000249417">
    <property type="component" value="Unassembled WGS sequence"/>
</dbReference>
<feature type="transmembrane region" description="Helical" evidence="1">
    <location>
        <begin position="50"/>
        <end position="72"/>
    </location>
</feature>
<keyword evidence="1" id="KW-0812">Transmembrane</keyword>
<evidence type="ECO:0000313" key="2">
    <source>
        <dbReference type="EMBL" id="PZQ47367.1"/>
    </source>
</evidence>
<feature type="transmembrane region" description="Helical" evidence="1">
    <location>
        <begin position="12"/>
        <end position="38"/>
    </location>
</feature>
<feature type="transmembrane region" description="Helical" evidence="1">
    <location>
        <begin position="176"/>
        <end position="201"/>
    </location>
</feature>
<evidence type="ECO:0000313" key="3">
    <source>
        <dbReference type="Proteomes" id="UP000249417"/>
    </source>
</evidence>
<accession>A0A2W5PRP2</accession>
<dbReference type="AlphaFoldDB" id="A0A2W5PRP2"/>
<sequence>MSKPKFFGLSGDVLFFVFGHFGLMVAHMMFALPLLIFVTVLKNLALDAGLIWVTYPLGILTLLAFAVFSLSWHRACCETPRDIPVYNPFRSTKDDLKYLGFFIVFWGVFGLIMQGITIGVQVGLPNIGLANWAPFAQVVAALVLMYAFLKLSLYLPPLALGSWPKFSDVMRAGKGVMVPLAVASFTFALLFLLAFTVYSQIALIVAQVASDGNQMGKVEAMTAGLIMGTPALFGLLVFYALYIASVTRAYVWGIQNNPVTA</sequence>
<organism evidence="2 3">
    <name type="scientific">Micavibrio aeruginosavorus</name>
    <dbReference type="NCBI Taxonomy" id="349221"/>
    <lineage>
        <taxon>Bacteria</taxon>
        <taxon>Pseudomonadati</taxon>
        <taxon>Bdellovibrionota</taxon>
        <taxon>Bdellovibrionia</taxon>
        <taxon>Bdellovibrionales</taxon>
        <taxon>Pseudobdellovibrionaceae</taxon>
        <taxon>Micavibrio</taxon>
    </lineage>
</organism>
<protein>
    <submittedName>
        <fullName evidence="2">Uncharacterized protein</fullName>
    </submittedName>
</protein>
<comment type="caution">
    <text evidence="2">The sequence shown here is derived from an EMBL/GenBank/DDBJ whole genome shotgun (WGS) entry which is preliminary data.</text>
</comment>
<proteinExistence type="predicted"/>
<feature type="transmembrane region" description="Helical" evidence="1">
    <location>
        <begin position="221"/>
        <end position="242"/>
    </location>
</feature>
<evidence type="ECO:0000256" key="1">
    <source>
        <dbReference type="SAM" id="Phobius"/>
    </source>
</evidence>
<keyword evidence="1" id="KW-0472">Membrane</keyword>
<name>A0A2W5PRP2_9BACT</name>
<feature type="transmembrane region" description="Helical" evidence="1">
    <location>
        <begin position="132"/>
        <end position="155"/>
    </location>
</feature>
<dbReference type="EMBL" id="QFQB01000014">
    <property type="protein sequence ID" value="PZQ47367.1"/>
    <property type="molecule type" value="Genomic_DNA"/>
</dbReference>